<comment type="similarity">
    <text evidence="2 17">Belongs to the peptidase A24 family.</text>
</comment>
<feature type="transmembrane region" description="Helical" evidence="19">
    <location>
        <begin position="160"/>
        <end position="176"/>
    </location>
</feature>
<dbReference type="EC" id="3.4.23.43" evidence="15 18"/>
<evidence type="ECO:0000256" key="6">
    <source>
        <dbReference type="ARBA" id="ARBA00022670"/>
    </source>
</evidence>
<keyword evidence="13 18" id="KW-0511">Multifunctional enzyme</keyword>
<evidence type="ECO:0000256" key="17">
    <source>
        <dbReference type="RuleBase" id="RU003793"/>
    </source>
</evidence>
<dbReference type="GO" id="GO:0008168">
    <property type="term" value="F:methyltransferase activity"/>
    <property type="evidence" value="ECO:0007669"/>
    <property type="project" value="UniProtKB-KW"/>
</dbReference>
<dbReference type="GO" id="GO:0032259">
    <property type="term" value="P:methylation"/>
    <property type="evidence" value="ECO:0007669"/>
    <property type="project" value="UniProtKB-KW"/>
</dbReference>
<evidence type="ECO:0000256" key="4">
    <source>
        <dbReference type="ARBA" id="ARBA00022519"/>
    </source>
</evidence>
<evidence type="ECO:0000256" key="15">
    <source>
        <dbReference type="ARBA" id="ARBA00067082"/>
    </source>
</evidence>
<evidence type="ECO:0000256" key="18">
    <source>
        <dbReference type="RuleBase" id="RU003794"/>
    </source>
</evidence>
<dbReference type="GO" id="GO:0006465">
    <property type="term" value="P:signal peptide processing"/>
    <property type="evidence" value="ECO:0007669"/>
    <property type="project" value="TreeGrafter"/>
</dbReference>
<comment type="catalytic activity">
    <reaction evidence="14 18">
        <text>Typically cleaves a -Gly-|-Phe- bond to release an N-terminal, basic peptide of 5-8 residues from type IV prepilin, and then N-methylates the new N-terminal amino group, the methyl donor being S-adenosyl-L-methionine.</text>
        <dbReference type="EC" id="3.4.23.43"/>
    </reaction>
</comment>
<dbReference type="PANTHER" id="PTHR30487:SF0">
    <property type="entry name" value="PREPILIN LEADER PEPTIDASE_N-METHYLTRANSFERASE-RELATED"/>
    <property type="match status" value="1"/>
</dbReference>
<evidence type="ECO:0000256" key="1">
    <source>
        <dbReference type="ARBA" id="ARBA00004429"/>
    </source>
</evidence>
<dbReference type="Pfam" id="PF01478">
    <property type="entry name" value="Peptidase_A24"/>
    <property type="match status" value="1"/>
</dbReference>
<dbReference type="InterPro" id="IPR010627">
    <property type="entry name" value="Prepilin_pept_A24_N"/>
</dbReference>
<keyword evidence="9 18" id="KW-0812">Transmembrane</keyword>
<sequence length="285" mass="31661">MAESSAFFITIVTLLSLLVGSFLNVVIYRVPVMMEREWDCECREFLADELKPTKDATKETFNLVKPDSHCPKCHAAVKPWQNIPIFSYLFLKGKCGSCQTPISIRYPAIEALTALASAIVAVKFGYSLQTLVLVPLTWVFICLIFIDIDKMLLPDQLTQPLLWFVLLASVWGVFLTPKYTIIGAAAGYLSLWSVYWLFKIVTGKEGMGYGDFKLMAIVGAVVGAVKLPMVVLLSSLVGAVIGISLMVFGDKTRNTQIPFGPYIAIAGWLTMLWGDAMLNWYMAFL</sequence>
<dbReference type="InterPro" id="IPR014032">
    <property type="entry name" value="Peptidase_A24A_bac"/>
</dbReference>
<evidence type="ECO:0000259" key="21">
    <source>
        <dbReference type="Pfam" id="PF06750"/>
    </source>
</evidence>
<proteinExistence type="inferred from homology"/>
<dbReference type="EC" id="2.1.1.-" evidence="18"/>
<dbReference type="Proteomes" id="UP000682739">
    <property type="component" value="Chromosome"/>
</dbReference>
<dbReference type="PRINTS" id="PR00864">
    <property type="entry name" value="PREPILNPTASE"/>
</dbReference>
<dbReference type="EMBL" id="CP072110">
    <property type="protein sequence ID" value="QTH65394.1"/>
    <property type="molecule type" value="Genomic_DNA"/>
</dbReference>
<comment type="function">
    <text evidence="18">Plays an essential role in type IV pili and type II pseudopili formation by proteolytically removing the leader sequence from substrate proteins and subsequently monomethylating the alpha-amino group of the newly exposed N-terminal phenylalanine.</text>
</comment>
<keyword evidence="23" id="KW-1185">Reference proteome</keyword>
<evidence type="ECO:0000259" key="20">
    <source>
        <dbReference type="Pfam" id="PF01478"/>
    </source>
</evidence>
<dbReference type="Gene3D" id="1.20.120.1220">
    <property type="match status" value="1"/>
</dbReference>
<evidence type="ECO:0000313" key="22">
    <source>
        <dbReference type="EMBL" id="QTH65394.1"/>
    </source>
</evidence>
<organism evidence="22 23">
    <name type="scientific">Psychrosphaera ytuae</name>
    <dbReference type="NCBI Taxonomy" id="2820710"/>
    <lineage>
        <taxon>Bacteria</taxon>
        <taxon>Pseudomonadati</taxon>
        <taxon>Pseudomonadota</taxon>
        <taxon>Gammaproteobacteria</taxon>
        <taxon>Alteromonadales</taxon>
        <taxon>Pseudoalteromonadaceae</taxon>
        <taxon>Psychrosphaera</taxon>
    </lineage>
</organism>
<feature type="transmembrane region" description="Helical" evidence="19">
    <location>
        <begin position="128"/>
        <end position="148"/>
    </location>
</feature>
<keyword evidence="7 18" id="KW-0808">Transferase</keyword>
<feature type="domain" description="Prepilin peptidase A24 N-terminal" evidence="21">
    <location>
        <begin position="14"/>
        <end position="124"/>
    </location>
</feature>
<feature type="transmembrane region" description="Helical" evidence="19">
    <location>
        <begin position="259"/>
        <end position="281"/>
    </location>
</feature>
<feature type="transmembrane region" description="Helical" evidence="19">
    <location>
        <begin position="182"/>
        <end position="202"/>
    </location>
</feature>
<evidence type="ECO:0000256" key="8">
    <source>
        <dbReference type="ARBA" id="ARBA00022691"/>
    </source>
</evidence>
<feature type="domain" description="Prepilin type IV endopeptidase peptidase" evidence="20">
    <location>
        <begin position="136"/>
        <end position="243"/>
    </location>
</feature>
<keyword evidence="3" id="KW-1003">Cell membrane</keyword>
<keyword evidence="5 18" id="KW-0489">Methyltransferase</keyword>
<dbReference type="PANTHER" id="PTHR30487">
    <property type="entry name" value="TYPE 4 PREPILIN-LIKE PROTEINS LEADER PEPTIDE-PROCESSING ENZYME"/>
    <property type="match status" value="1"/>
</dbReference>
<dbReference type="GO" id="GO:0004190">
    <property type="term" value="F:aspartic-type endopeptidase activity"/>
    <property type="evidence" value="ECO:0007669"/>
    <property type="project" value="UniProtKB-EC"/>
</dbReference>
<keyword evidence="4" id="KW-0997">Cell inner membrane</keyword>
<keyword evidence="11 19" id="KW-1133">Transmembrane helix</keyword>
<keyword evidence="8" id="KW-0949">S-adenosyl-L-methionine</keyword>
<feature type="transmembrane region" description="Helical" evidence="19">
    <location>
        <begin position="214"/>
        <end position="247"/>
    </location>
</feature>
<evidence type="ECO:0000256" key="13">
    <source>
        <dbReference type="ARBA" id="ARBA00023268"/>
    </source>
</evidence>
<keyword evidence="12 19" id="KW-0472">Membrane</keyword>
<evidence type="ECO:0000256" key="11">
    <source>
        <dbReference type="ARBA" id="ARBA00022989"/>
    </source>
</evidence>
<dbReference type="AlphaFoldDB" id="A0A975DEX7"/>
<comment type="subcellular location">
    <subcellularLocation>
        <location evidence="1">Cell inner membrane</location>
        <topology evidence="1">Multi-pass membrane protein</topology>
    </subcellularLocation>
    <subcellularLocation>
        <location evidence="18">Cell membrane</location>
        <topology evidence="18">Multi-pass membrane protein</topology>
    </subcellularLocation>
</comment>
<evidence type="ECO:0000313" key="23">
    <source>
        <dbReference type="Proteomes" id="UP000682739"/>
    </source>
</evidence>
<evidence type="ECO:0000256" key="14">
    <source>
        <dbReference type="ARBA" id="ARBA00050401"/>
    </source>
</evidence>
<evidence type="ECO:0000256" key="3">
    <source>
        <dbReference type="ARBA" id="ARBA00022475"/>
    </source>
</evidence>
<evidence type="ECO:0000256" key="12">
    <source>
        <dbReference type="ARBA" id="ARBA00023136"/>
    </source>
</evidence>
<reference evidence="22" key="1">
    <citation type="submission" date="2021-03" db="EMBL/GenBank/DDBJ databases">
        <title>Description of Psychrosphaera ytuae sp. nov. isolated from deep sea sediment of South China Sea.</title>
        <authorList>
            <person name="Zhang J."/>
            <person name="Xu X.-D."/>
        </authorList>
    </citation>
    <scope>NUCLEOTIDE SEQUENCE</scope>
    <source>
        <strain evidence="22">MTZ26</strain>
    </source>
</reference>
<accession>A0A975DEX7</accession>
<feature type="transmembrane region" description="Helical" evidence="19">
    <location>
        <begin position="6"/>
        <end position="28"/>
    </location>
</feature>
<dbReference type="GO" id="GO:0005886">
    <property type="term" value="C:plasma membrane"/>
    <property type="evidence" value="ECO:0007669"/>
    <property type="project" value="UniProtKB-SubCell"/>
</dbReference>
<dbReference type="KEGG" id="psym:J1N51_12385"/>
<keyword evidence="10 18" id="KW-0378">Hydrolase</keyword>
<gene>
    <name evidence="22" type="ORF">J1N51_12385</name>
</gene>
<protein>
    <recommendedName>
        <fullName evidence="16 18">Prepilin leader peptidase/N-methyltransferase</fullName>
        <ecNumber evidence="18">2.1.1.-</ecNumber>
        <ecNumber evidence="15 18">3.4.23.43</ecNumber>
    </recommendedName>
</protein>
<dbReference type="InterPro" id="IPR050882">
    <property type="entry name" value="Prepilin_peptidase/N-MTase"/>
</dbReference>
<evidence type="ECO:0000256" key="7">
    <source>
        <dbReference type="ARBA" id="ARBA00022679"/>
    </source>
</evidence>
<dbReference type="InterPro" id="IPR000045">
    <property type="entry name" value="Prepilin_IV_endopep_pep"/>
</dbReference>
<evidence type="ECO:0000256" key="16">
    <source>
        <dbReference type="ARBA" id="ARBA00071870"/>
    </source>
</evidence>
<evidence type="ECO:0000256" key="9">
    <source>
        <dbReference type="ARBA" id="ARBA00022692"/>
    </source>
</evidence>
<dbReference type="Pfam" id="PF06750">
    <property type="entry name" value="A24_N_bact"/>
    <property type="match status" value="1"/>
</dbReference>
<keyword evidence="6 18" id="KW-0645">Protease</keyword>
<evidence type="ECO:0000256" key="5">
    <source>
        <dbReference type="ARBA" id="ARBA00022603"/>
    </source>
</evidence>
<name>A0A975DEX7_9GAMM</name>
<evidence type="ECO:0000256" key="2">
    <source>
        <dbReference type="ARBA" id="ARBA00005801"/>
    </source>
</evidence>
<evidence type="ECO:0000256" key="10">
    <source>
        <dbReference type="ARBA" id="ARBA00022801"/>
    </source>
</evidence>
<dbReference type="FunFam" id="1.20.120.1220:FF:000001">
    <property type="entry name" value="Type 4 prepilin-like proteins leader peptide-processing enzyme"/>
    <property type="match status" value="1"/>
</dbReference>
<evidence type="ECO:0000256" key="19">
    <source>
        <dbReference type="SAM" id="Phobius"/>
    </source>
</evidence>